<sequence>MQEEKLSPEFSSPRFIPNSLGLMDSEEDQQAEQRIEPHEMWLWFADNHWKQWHGVWVKWQPLESSQAVLSFKSMRSFREADGSHRTHCIHRNDWCSGAAGDTQNIKLAGGPWDLYEEVHSLPNGIVHPQNTDSRLLQFPNGDLGWLQLALTPGHPRRIVFGEVQFLLPSKAAKVAVIMGFDGEDKLGVSQILEESKVSDEKPDPSWEGTLWKHHCSPLEKTRAEPRGTFVGTEMILTPGLMLTRKKALWRGFKGGMDEESAQNYTLMHLPYDVTCWAPKKAAIGKEHAFVVHWIVNQEEIRTILWNYGENGCLQFLKTALYCKRKEDASELPL</sequence>
<gene>
    <name evidence="1" type="ORF">O6H91_10G086300</name>
</gene>
<dbReference type="EMBL" id="CM055101">
    <property type="protein sequence ID" value="KAJ7542025.1"/>
    <property type="molecule type" value="Genomic_DNA"/>
</dbReference>
<dbReference type="Proteomes" id="UP001162992">
    <property type="component" value="Chromosome 10"/>
</dbReference>
<proteinExistence type="predicted"/>
<comment type="caution">
    <text evidence="1">The sequence shown here is derived from an EMBL/GenBank/DDBJ whole genome shotgun (WGS) entry which is preliminary data.</text>
</comment>
<evidence type="ECO:0000313" key="1">
    <source>
        <dbReference type="EMBL" id="KAJ7542025.1"/>
    </source>
</evidence>
<reference evidence="2" key="1">
    <citation type="journal article" date="2024" name="Proc. Natl. Acad. Sci. U.S.A.">
        <title>Extraordinary preservation of gene collinearity over three hundred million years revealed in homosporous lycophytes.</title>
        <authorList>
            <person name="Li C."/>
            <person name="Wickell D."/>
            <person name="Kuo L.Y."/>
            <person name="Chen X."/>
            <person name="Nie B."/>
            <person name="Liao X."/>
            <person name="Peng D."/>
            <person name="Ji J."/>
            <person name="Jenkins J."/>
            <person name="Williams M."/>
            <person name="Shu S."/>
            <person name="Plott C."/>
            <person name="Barry K."/>
            <person name="Rajasekar S."/>
            <person name="Grimwood J."/>
            <person name="Han X."/>
            <person name="Sun S."/>
            <person name="Hou Z."/>
            <person name="He W."/>
            <person name="Dai G."/>
            <person name="Sun C."/>
            <person name="Schmutz J."/>
            <person name="Leebens-Mack J.H."/>
            <person name="Li F.W."/>
            <person name="Wang L."/>
        </authorList>
    </citation>
    <scope>NUCLEOTIDE SEQUENCE [LARGE SCALE GENOMIC DNA]</scope>
    <source>
        <strain evidence="2">cv. PW_Plant_1</strain>
    </source>
</reference>
<evidence type="ECO:0000313" key="2">
    <source>
        <dbReference type="Proteomes" id="UP001162992"/>
    </source>
</evidence>
<accession>A0ACC2CJ17</accession>
<name>A0ACC2CJ17_DIPCM</name>
<protein>
    <submittedName>
        <fullName evidence="1">Uncharacterized protein</fullName>
    </submittedName>
</protein>
<organism evidence="1 2">
    <name type="scientific">Diphasiastrum complanatum</name>
    <name type="common">Issler's clubmoss</name>
    <name type="synonym">Lycopodium complanatum</name>
    <dbReference type="NCBI Taxonomy" id="34168"/>
    <lineage>
        <taxon>Eukaryota</taxon>
        <taxon>Viridiplantae</taxon>
        <taxon>Streptophyta</taxon>
        <taxon>Embryophyta</taxon>
        <taxon>Tracheophyta</taxon>
        <taxon>Lycopodiopsida</taxon>
        <taxon>Lycopodiales</taxon>
        <taxon>Lycopodiaceae</taxon>
        <taxon>Lycopodioideae</taxon>
        <taxon>Diphasiastrum</taxon>
    </lineage>
</organism>
<keyword evidence="2" id="KW-1185">Reference proteome</keyword>